<name>A0A382MCA3_9ZZZZ</name>
<dbReference type="SUPFAM" id="SSF57783">
    <property type="entry name" value="Zinc beta-ribbon"/>
    <property type="match status" value="1"/>
</dbReference>
<dbReference type="GO" id="GO:0003677">
    <property type="term" value="F:DNA binding"/>
    <property type="evidence" value="ECO:0007669"/>
    <property type="project" value="InterPro"/>
</dbReference>
<proteinExistence type="predicted"/>
<protein>
    <recommendedName>
        <fullName evidence="1">Zinc finger CHC2-type domain-containing protein</fullName>
    </recommendedName>
</protein>
<evidence type="ECO:0000259" key="1">
    <source>
        <dbReference type="Pfam" id="PF01807"/>
    </source>
</evidence>
<feature type="non-terminal residue" evidence="2">
    <location>
        <position position="1"/>
    </location>
</feature>
<feature type="non-terminal residue" evidence="2">
    <location>
        <position position="87"/>
    </location>
</feature>
<dbReference type="InterPro" id="IPR002694">
    <property type="entry name" value="Znf_CHC2"/>
</dbReference>
<dbReference type="InterPro" id="IPR036977">
    <property type="entry name" value="DNA_primase_Znf_CHC2"/>
</dbReference>
<reference evidence="2" key="1">
    <citation type="submission" date="2018-05" db="EMBL/GenBank/DDBJ databases">
        <authorList>
            <person name="Lanie J.A."/>
            <person name="Ng W.-L."/>
            <person name="Kazmierczak K.M."/>
            <person name="Andrzejewski T.M."/>
            <person name="Davidsen T.M."/>
            <person name="Wayne K.J."/>
            <person name="Tettelin H."/>
            <person name="Glass J.I."/>
            <person name="Rusch D."/>
            <person name="Podicherti R."/>
            <person name="Tsui H.-C.T."/>
            <person name="Winkler M.E."/>
        </authorList>
    </citation>
    <scope>NUCLEOTIDE SEQUENCE</scope>
</reference>
<dbReference type="EMBL" id="UINC01092269">
    <property type="protein sequence ID" value="SVC45705.1"/>
    <property type="molecule type" value="Genomic_DNA"/>
</dbReference>
<organism evidence="2">
    <name type="scientific">marine metagenome</name>
    <dbReference type="NCBI Taxonomy" id="408172"/>
    <lineage>
        <taxon>unclassified sequences</taxon>
        <taxon>metagenomes</taxon>
        <taxon>ecological metagenomes</taxon>
    </lineage>
</organism>
<dbReference type="GO" id="GO:0003899">
    <property type="term" value="F:DNA-directed RNA polymerase activity"/>
    <property type="evidence" value="ECO:0007669"/>
    <property type="project" value="InterPro"/>
</dbReference>
<dbReference type="GO" id="GO:0006260">
    <property type="term" value="P:DNA replication"/>
    <property type="evidence" value="ECO:0007669"/>
    <property type="project" value="InterPro"/>
</dbReference>
<gene>
    <name evidence="2" type="ORF">METZ01_LOCUS298559</name>
</gene>
<sequence length="87" mass="9581">VLLEAGISVPAGEEQFNILCPFHYDQHTSCSINTSKGVWICFRGCGQGSLRGFVQEYLNLSSGQLSQFLGDHSVSVGTDFFDEFEVE</sequence>
<dbReference type="AlphaFoldDB" id="A0A382MCA3"/>
<evidence type="ECO:0000313" key="2">
    <source>
        <dbReference type="EMBL" id="SVC45705.1"/>
    </source>
</evidence>
<dbReference type="Gene3D" id="3.90.580.10">
    <property type="entry name" value="Zinc finger, CHC2-type domain"/>
    <property type="match status" value="1"/>
</dbReference>
<feature type="domain" description="Zinc finger CHC2-type" evidence="1">
    <location>
        <begin position="14"/>
        <end position="61"/>
    </location>
</feature>
<dbReference type="GO" id="GO:0008270">
    <property type="term" value="F:zinc ion binding"/>
    <property type="evidence" value="ECO:0007669"/>
    <property type="project" value="InterPro"/>
</dbReference>
<dbReference type="Pfam" id="PF01807">
    <property type="entry name" value="Zn_ribbon_DnaG"/>
    <property type="match status" value="1"/>
</dbReference>
<accession>A0A382MCA3</accession>